<accession>A0A3M2VUJ8</accession>
<protein>
    <submittedName>
        <fullName evidence="1">Uncharacterized protein</fullName>
    </submittedName>
</protein>
<organism evidence="1 2">
    <name type="scientific">Pseudomonas syringae pv. maculicola</name>
    <dbReference type="NCBI Taxonomy" id="59511"/>
    <lineage>
        <taxon>Bacteria</taxon>
        <taxon>Pseudomonadati</taxon>
        <taxon>Pseudomonadota</taxon>
        <taxon>Gammaproteobacteria</taxon>
        <taxon>Pseudomonadales</taxon>
        <taxon>Pseudomonadaceae</taxon>
        <taxon>Pseudomonas</taxon>
    </lineage>
</organism>
<dbReference type="AlphaFoldDB" id="A0A3M2VUJ8"/>
<comment type="caution">
    <text evidence="1">The sequence shown here is derived from an EMBL/GenBank/DDBJ whole genome shotgun (WGS) entry which is preliminary data.</text>
</comment>
<name>A0A3M2VUJ8_PSEYM</name>
<proteinExistence type="predicted"/>
<evidence type="ECO:0000313" key="2">
    <source>
        <dbReference type="Proteomes" id="UP000282378"/>
    </source>
</evidence>
<reference evidence="1 2" key="1">
    <citation type="submission" date="2018-08" db="EMBL/GenBank/DDBJ databases">
        <title>Recombination of ecologically and evolutionarily significant loci maintains genetic cohesion in the Pseudomonas syringae species complex.</title>
        <authorList>
            <person name="Dillon M."/>
            <person name="Thakur S."/>
            <person name="Almeida R.N.D."/>
            <person name="Weir B.S."/>
            <person name="Guttman D.S."/>
        </authorList>
    </citation>
    <scope>NUCLEOTIDE SEQUENCE [LARGE SCALE GENOMIC DNA]</scope>
    <source>
        <strain evidence="1 2">88_10</strain>
    </source>
</reference>
<dbReference type="EMBL" id="RBNL01003882">
    <property type="protein sequence ID" value="RML42904.1"/>
    <property type="molecule type" value="Genomic_DNA"/>
</dbReference>
<dbReference type="Proteomes" id="UP000282378">
    <property type="component" value="Unassembled WGS sequence"/>
</dbReference>
<sequence>MSISGILPPLAACSLIRLINSTFLIRGSAFLASLTSVLIST</sequence>
<gene>
    <name evidence="1" type="ORF">APX70_200147</name>
</gene>
<evidence type="ECO:0000313" key="1">
    <source>
        <dbReference type="EMBL" id="RML42904.1"/>
    </source>
</evidence>